<dbReference type="AlphaFoldDB" id="A0A839UGR8"/>
<sequence length="100" mass="11353">MRAIMQWQLLLRKSLNINSPRRAANGAFLRSDAHVPNVRSASVLGKAPFSPPPVEFSVRLWPFRRTFHYKIHSGFDRINARAAGEVAKNCFFAGLDFTRP</sequence>
<protein>
    <submittedName>
        <fullName evidence="1">Uncharacterized protein</fullName>
    </submittedName>
</protein>
<dbReference type="EMBL" id="JACHXN010000027">
    <property type="protein sequence ID" value="MBB3149145.1"/>
    <property type="molecule type" value="Genomic_DNA"/>
</dbReference>
<gene>
    <name evidence="1" type="ORF">FHS21_005596</name>
</gene>
<proteinExistence type="predicted"/>
<evidence type="ECO:0000313" key="1">
    <source>
        <dbReference type="EMBL" id="MBB3149145.1"/>
    </source>
</evidence>
<keyword evidence="2" id="KW-1185">Reference proteome</keyword>
<organism evidence="1 2">
    <name type="scientific">Phyllobacterium trifolii</name>
    <dbReference type="NCBI Taxonomy" id="300193"/>
    <lineage>
        <taxon>Bacteria</taxon>
        <taxon>Pseudomonadati</taxon>
        <taxon>Pseudomonadota</taxon>
        <taxon>Alphaproteobacteria</taxon>
        <taxon>Hyphomicrobiales</taxon>
        <taxon>Phyllobacteriaceae</taxon>
        <taxon>Phyllobacterium</taxon>
    </lineage>
</organism>
<accession>A0A839UGR8</accession>
<comment type="caution">
    <text evidence="1">The sequence shown here is derived from an EMBL/GenBank/DDBJ whole genome shotgun (WGS) entry which is preliminary data.</text>
</comment>
<reference evidence="1 2" key="1">
    <citation type="submission" date="2020-08" db="EMBL/GenBank/DDBJ databases">
        <title>Genomic Encyclopedia of Type Strains, Phase III (KMG-III): the genomes of soil and plant-associated and newly described type strains.</title>
        <authorList>
            <person name="Whitman W."/>
        </authorList>
    </citation>
    <scope>NUCLEOTIDE SEQUENCE [LARGE SCALE GENOMIC DNA]</scope>
    <source>
        <strain evidence="1 2">CECT 7015</strain>
    </source>
</reference>
<dbReference type="Proteomes" id="UP000554520">
    <property type="component" value="Unassembled WGS sequence"/>
</dbReference>
<name>A0A839UGR8_9HYPH</name>
<evidence type="ECO:0000313" key="2">
    <source>
        <dbReference type="Proteomes" id="UP000554520"/>
    </source>
</evidence>